<feature type="domain" description="Bacterial bifunctional deaminase-reductase C-terminal" evidence="1">
    <location>
        <begin position="4"/>
        <end position="178"/>
    </location>
</feature>
<protein>
    <submittedName>
        <fullName evidence="2">Dihydrofolate reductase family protein</fullName>
    </submittedName>
</protein>
<dbReference type="Pfam" id="PF01872">
    <property type="entry name" value="RibD_C"/>
    <property type="match status" value="1"/>
</dbReference>
<dbReference type="EMBL" id="JBHTIS010000125">
    <property type="protein sequence ID" value="MFD1044790.1"/>
    <property type="molecule type" value="Genomic_DNA"/>
</dbReference>
<evidence type="ECO:0000259" key="1">
    <source>
        <dbReference type="Pfam" id="PF01872"/>
    </source>
</evidence>
<keyword evidence="3" id="KW-1185">Reference proteome</keyword>
<dbReference type="InterPro" id="IPR002734">
    <property type="entry name" value="RibDG_C"/>
</dbReference>
<sequence length="186" mass="19930">MRRITAGVFVTLDGVVQDPGGFGEIEHGGWALNYFDEASAQHATESLLASDTFLMGRSTFETLERAWSRNTGPYAEAMHKIPKLVVSRTLTGPLPWNATALTGEAAETVADLKQGPGGGIIMYASFTLMRTLLKENLIDELNVSVHPLVVGEGKRLFDGVLPRSMEFVSATPSATGVVTLSYLASA</sequence>
<gene>
    <name evidence="2" type="ORF">ACFQ1S_03845</name>
</gene>
<dbReference type="InterPro" id="IPR050765">
    <property type="entry name" value="Riboflavin_Biosynth_HTPR"/>
</dbReference>
<comment type="caution">
    <text evidence="2">The sequence shown here is derived from an EMBL/GenBank/DDBJ whole genome shotgun (WGS) entry which is preliminary data.</text>
</comment>
<dbReference type="SUPFAM" id="SSF53597">
    <property type="entry name" value="Dihydrofolate reductase-like"/>
    <property type="match status" value="1"/>
</dbReference>
<dbReference type="Gene3D" id="3.40.430.10">
    <property type="entry name" value="Dihydrofolate Reductase, subunit A"/>
    <property type="match status" value="1"/>
</dbReference>
<dbReference type="InterPro" id="IPR024072">
    <property type="entry name" value="DHFR-like_dom_sf"/>
</dbReference>
<reference evidence="3" key="1">
    <citation type="journal article" date="2019" name="Int. J. Syst. Evol. Microbiol.">
        <title>The Global Catalogue of Microorganisms (GCM) 10K type strain sequencing project: providing services to taxonomists for standard genome sequencing and annotation.</title>
        <authorList>
            <consortium name="The Broad Institute Genomics Platform"/>
            <consortium name="The Broad Institute Genome Sequencing Center for Infectious Disease"/>
            <person name="Wu L."/>
            <person name="Ma J."/>
        </authorList>
    </citation>
    <scope>NUCLEOTIDE SEQUENCE [LARGE SCALE GENOMIC DNA]</scope>
    <source>
        <strain evidence="3">JCM 31486</strain>
    </source>
</reference>
<proteinExistence type="predicted"/>
<dbReference type="PANTHER" id="PTHR38011">
    <property type="entry name" value="DIHYDROFOLATE REDUCTASE FAMILY PROTEIN (AFU_ORTHOLOGUE AFUA_8G06820)"/>
    <property type="match status" value="1"/>
</dbReference>
<dbReference type="PANTHER" id="PTHR38011:SF2">
    <property type="entry name" value="BIFUNCTIONAL DEAMINASE-REDUCTASE DOMAIN PROTEIN"/>
    <property type="match status" value="1"/>
</dbReference>
<dbReference type="Proteomes" id="UP001597045">
    <property type="component" value="Unassembled WGS sequence"/>
</dbReference>
<name>A0ABW3M283_9PSEU</name>
<organism evidence="2 3">
    <name type="scientific">Kibdelosporangium lantanae</name>
    <dbReference type="NCBI Taxonomy" id="1497396"/>
    <lineage>
        <taxon>Bacteria</taxon>
        <taxon>Bacillati</taxon>
        <taxon>Actinomycetota</taxon>
        <taxon>Actinomycetes</taxon>
        <taxon>Pseudonocardiales</taxon>
        <taxon>Pseudonocardiaceae</taxon>
        <taxon>Kibdelosporangium</taxon>
    </lineage>
</organism>
<evidence type="ECO:0000313" key="2">
    <source>
        <dbReference type="EMBL" id="MFD1044790.1"/>
    </source>
</evidence>
<evidence type="ECO:0000313" key="3">
    <source>
        <dbReference type="Proteomes" id="UP001597045"/>
    </source>
</evidence>
<accession>A0ABW3M283</accession>